<evidence type="ECO:0000256" key="1">
    <source>
        <dbReference type="SAM" id="Phobius"/>
    </source>
</evidence>
<proteinExistence type="predicted"/>
<sequence>MKKEDLSKNRGTIAKSGTSAFVEKMQHVVTLLVSLMLGLTWYVWESKADGAFAISEIHSMSHLVVELELDCTSERKTGNT</sequence>
<organism evidence="2 3">
    <name type="scientific">Tanacetum coccineum</name>
    <dbReference type="NCBI Taxonomy" id="301880"/>
    <lineage>
        <taxon>Eukaryota</taxon>
        <taxon>Viridiplantae</taxon>
        <taxon>Streptophyta</taxon>
        <taxon>Embryophyta</taxon>
        <taxon>Tracheophyta</taxon>
        <taxon>Spermatophyta</taxon>
        <taxon>Magnoliopsida</taxon>
        <taxon>eudicotyledons</taxon>
        <taxon>Gunneridae</taxon>
        <taxon>Pentapetalae</taxon>
        <taxon>asterids</taxon>
        <taxon>campanulids</taxon>
        <taxon>Asterales</taxon>
        <taxon>Asteraceae</taxon>
        <taxon>Asteroideae</taxon>
        <taxon>Anthemideae</taxon>
        <taxon>Anthemidinae</taxon>
        <taxon>Tanacetum</taxon>
    </lineage>
</organism>
<dbReference type="Proteomes" id="UP001151760">
    <property type="component" value="Unassembled WGS sequence"/>
</dbReference>
<gene>
    <name evidence="2" type="ORF">Tco_0624614</name>
</gene>
<feature type="transmembrane region" description="Helical" evidence="1">
    <location>
        <begin position="25"/>
        <end position="44"/>
    </location>
</feature>
<comment type="caution">
    <text evidence="2">The sequence shown here is derived from an EMBL/GenBank/DDBJ whole genome shotgun (WGS) entry which is preliminary data.</text>
</comment>
<keyword evidence="1" id="KW-1133">Transmembrane helix</keyword>
<evidence type="ECO:0000313" key="3">
    <source>
        <dbReference type="Proteomes" id="UP001151760"/>
    </source>
</evidence>
<keyword evidence="3" id="KW-1185">Reference proteome</keyword>
<reference evidence="2" key="2">
    <citation type="submission" date="2022-01" db="EMBL/GenBank/DDBJ databases">
        <authorList>
            <person name="Yamashiro T."/>
            <person name="Shiraishi A."/>
            <person name="Satake H."/>
            <person name="Nakayama K."/>
        </authorList>
    </citation>
    <scope>NUCLEOTIDE SEQUENCE</scope>
</reference>
<keyword evidence="1" id="KW-0812">Transmembrane</keyword>
<accession>A0ABQ4WEI7</accession>
<name>A0ABQ4WEI7_9ASTR</name>
<dbReference type="EMBL" id="BQNB010008572">
    <property type="protein sequence ID" value="GJS51252.1"/>
    <property type="molecule type" value="Genomic_DNA"/>
</dbReference>
<evidence type="ECO:0000313" key="2">
    <source>
        <dbReference type="EMBL" id="GJS51252.1"/>
    </source>
</evidence>
<reference evidence="2" key="1">
    <citation type="journal article" date="2022" name="Int. J. Mol. Sci.">
        <title>Draft Genome of Tanacetum Coccineum: Genomic Comparison of Closely Related Tanacetum-Family Plants.</title>
        <authorList>
            <person name="Yamashiro T."/>
            <person name="Shiraishi A."/>
            <person name="Nakayama K."/>
            <person name="Satake H."/>
        </authorList>
    </citation>
    <scope>NUCLEOTIDE SEQUENCE</scope>
</reference>
<protein>
    <submittedName>
        <fullName evidence="2">Uncharacterized protein</fullName>
    </submittedName>
</protein>
<keyword evidence="1" id="KW-0472">Membrane</keyword>